<evidence type="ECO:0000256" key="3">
    <source>
        <dbReference type="SAM" id="Phobius"/>
    </source>
</evidence>
<evidence type="ECO:0000256" key="1">
    <source>
        <dbReference type="ARBA" id="ARBA00010692"/>
    </source>
</evidence>
<keyword evidence="2" id="KW-0813">Transport</keyword>
<dbReference type="PANTHER" id="PTHR34295">
    <property type="entry name" value="BIOTIN TRANSPORTER BIOY"/>
    <property type="match status" value="1"/>
</dbReference>
<keyword evidence="2" id="KW-1003">Cell membrane</keyword>
<feature type="transmembrane region" description="Helical" evidence="3">
    <location>
        <begin position="146"/>
        <end position="168"/>
    </location>
</feature>
<name>A0A840V1Z1_9BACT</name>
<feature type="transmembrane region" description="Helical" evidence="3">
    <location>
        <begin position="113"/>
        <end position="134"/>
    </location>
</feature>
<comment type="subcellular location">
    <subcellularLocation>
        <location evidence="2">Cell membrane</location>
        <topology evidence="2">Multi-pass membrane protein</topology>
    </subcellularLocation>
</comment>
<keyword evidence="5" id="KW-1185">Reference proteome</keyword>
<keyword evidence="3" id="KW-0812">Transmembrane</keyword>
<evidence type="ECO:0000313" key="4">
    <source>
        <dbReference type="EMBL" id="MBB5347870.1"/>
    </source>
</evidence>
<feature type="transmembrane region" description="Helical" evidence="3">
    <location>
        <begin position="84"/>
        <end position="101"/>
    </location>
</feature>
<proteinExistence type="inferred from homology"/>
<dbReference type="PANTHER" id="PTHR34295:SF1">
    <property type="entry name" value="BIOTIN TRANSPORTER BIOY"/>
    <property type="match status" value="1"/>
</dbReference>
<dbReference type="Gene3D" id="1.10.1760.20">
    <property type="match status" value="1"/>
</dbReference>
<keyword evidence="3" id="KW-1133">Transmembrane helix</keyword>
<comment type="caution">
    <text evidence="4">The sequence shown here is derived from an EMBL/GenBank/DDBJ whole genome shotgun (WGS) entry which is preliminary data.</text>
</comment>
<keyword evidence="2 3" id="KW-0472">Membrane</keyword>
<dbReference type="GO" id="GO:0005886">
    <property type="term" value="C:plasma membrane"/>
    <property type="evidence" value="ECO:0007669"/>
    <property type="project" value="UniProtKB-SubCell"/>
</dbReference>
<dbReference type="RefSeq" id="WP_183350050.1">
    <property type="nucleotide sequence ID" value="NZ_JACHEO010000007.1"/>
</dbReference>
<dbReference type="GO" id="GO:0015225">
    <property type="term" value="F:biotin transmembrane transporter activity"/>
    <property type="evidence" value="ECO:0007669"/>
    <property type="project" value="UniProtKB-UniRule"/>
</dbReference>
<protein>
    <recommendedName>
        <fullName evidence="2">Biotin transporter</fullName>
    </recommendedName>
</protein>
<dbReference type="PIRSF" id="PIRSF016661">
    <property type="entry name" value="BioY"/>
    <property type="match status" value="1"/>
</dbReference>
<sequence>MNAQQPDLHRLVLASLLAALIAVGGYIAIPVGPVPIVLQNLFVLVAALLLGSRWGAAAVAVYLLAGACGLPVFAGGGGGLGHLFGPRGGYLFGFLIAAWVVGRISESFRQRPVAEIVAMVVGSLIIYAVGVPWLQMLLGLSLGKALAIGMYPFVPGDLIKIAAAYAIVKSVRPLLHFGRRPEPGRSPADPVA</sequence>
<dbReference type="EMBL" id="JACHEO010000007">
    <property type="protein sequence ID" value="MBB5347870.1"/>
    <property type="molecule type" value="Genomic_DNA"/>
</dbReference>
<organism evidence="4 5">
    <name type="scientific">Desulfoprunum benzoelyticum</name>
    <dbReference type="NCBI Taxonomy" id="1506996"/>
    <lineage>
        <taxon>Bacteria</taxon>
        <taxon>Pseudomonadati</taxon>
        <taxon>Thermodesulfobacteriota</taxon>
        <taxon>Desulfobulbia</taxon>
        <taxon>Desulfobulbales</taxon>
        <taxon>Desulfobulbaceae</taxon>
        <taxon>Desulfoprunum</taxon>
    </lineage>
</organism>
<evidence type="ECO:0000256" key="2">
    <source>
        <dbReference type="PIRNR" id="PIRNR016661"/>
    </source>
</evidence>
<dbReference type="Pfam" id="PF02632">
    <property type="entry name" value="BioY"/>
    <property type="match status" value="1"/>
</dbReference>
<reference evidence="4 5" key="1">
    <citation type="submission" date="2020-08" db="EMBL/GenBank/DDBJ databases">
        <title>Genomic Encyclopedia of Type Strains, Phase IV (KMG-IV): sequencing the most valuable type-strain genomes for metagenomic binning, comparative biology and taxonomic classification.</title>
        <authorList>
            <person name="Goeker M."/>
        </authorList>
    </citation>
    <scope>NUCLEOTIDE SEQUENCE [LARGE SCALE GENOMIC DNA]</scope>
    <source>
        <strain evidence="4 5">DSM 28570</strain>
    </source>
</reference>
<dbReference type="InterPro" id="IPR003784">
    <property type="entry name" value="BioY"/>
</dbReference>
<dbReference type="AlphaFoldDB" id="A0A840V1Z1"/>
<dbReference type="Proteomes" id="UP000539642">
    <property type="component" value="Unassembled WGS sequence"/>
</dbReference>
<feature type="transmembrane region" description="Helical" evidence="3">
    <location>
        <begin position="12"/>
        <end position="29"/>
    </location>
</feature>
<comment type="similarity">
    <text evidence="1 2">Belongs to the BioY family.</text>
</comment>
<accession>A0A840V1Z1</accession>
<evidence type="ECO:0000313" key="5">
    <source>
        <dbReference type="Proteomes" id="UP000539642"/>
    </source>
</evidence>
<gene>
    <name evidence="4" type="ORF">HNQ81_001599</name>
</gene>